<protein>
    <submittedName>
        <fullName evidence="2">Uncharacterized protein</fullName>
    </submittedName>
</protein>
<evidence type="ECO:0000313" key="3">
    <source>
        <dbReference type="Proteomes" id="UP000749646"/>
    </source>
</evidence>
<accession>A0A9P6SR62</accession>
<gene>
    <name evidence="2" type="ORF">BGZ65_011970</name>
</gene>
<dbReference type="EMBL" id="JAAAHW010002111">
    <property type="protein sequence ID" value="KAF9992662.1"/>
    <property type="molecule type" value="Genomic_DNA"/>
</dbReference>
<comment type="caution">
    <text evidence="2">The sequence shown here is derived from an EMBL/GenBank/DDBJ whole genome shotgun (WGS) entry which is preliminary data.</text>
</comment>
<sequence length="103" mass="11600">MPMPTMFMKSRESTSEGDKLGFVKLMVAGKSRVWHSRLIQDVFKWDGIVANDFEDTFLQEQMHPTTPPNEDNNSSATVDSDAEPRHIADDEQVAFHTVQDSGS</sequence>
<feature type="region of interest" description="Disordered" evidence="1">
    <location>
        <begin position="61"/>
        <end position="84"/>
    </location>
</feature>
<name>A0A9P6SR62_9FUNG</name>
<dbReference type="AlphaFoldDB" id="A0A9P6SR62"/>
<proteinExistence type="predicted"/>
<keyword evidence="3" id="KW-1185">Reference proteome</keyword>
<dbReference type="OrthoDB" id="4150765at2759"/>
<feature type="non-terminal residue" evidence="2">
    <location>
        <position position="103"/>
    </location>
</feature>
<evidence type="ECO:0000313" key="2">
    <source>
        <dbReference type="EMBL" id="KAF9992662.1"/>
    </source>
</evidence>
<reference evidence="2" key="1">
    <citation type="journal article" date="2020" name="Fungal Divers.">
        <title>Resolving the Mortierellaceae phylogeny through synthesis of multi-gene phylogenetics and phylogenomics.</title>
        <authorList>
            <person name="Vandepol N."/>
            <person name="Liber J."/>
            <person name="Desiro A."/>
            <person name="Na H."/>
            <person name="Kennedy M."/>
            <person name="Barry K."/>
            <person name="Grigoriev I.V."/>
            <person name="Miller A.N."/>
            <person name="O'Donnell K."/>
            <person name="Stajich J.E."/>
            <person name="Bonito G."/>
        </authorList>
    </citation>
    <scope>NUCLEOTIDE SEQUENCE</scope>
    <source>
        <strain evidence="2">MES-2147</strain>
    </source>
</reference>
<evidence type="ECO:0000256" key="1">
    <source>
        <dbReference type="SAM" id="MobiDB-lite"/>
    </source>
</evidence>
<feature type="compositionally biased region" description="Polar residues" evidence="1">
    <location>
        <begin position="61"/>
        <end position="78"/>
    </location>
</feature>
<dbReference type="Proteomes" id="UP000749646">
    <property type="component" value="Unassembled WGS sequence"/>
</dbReference>
<organism evidence="2 3">
    <name type="scientific">Modicella reniformis</name>
    <dbReference type="NCBI Taxonomy" id="1440133"/>
    <lineage>
        <taxon>Eukaryota</taxon>
        <taxon>Fungi</taxon>
        <taxon>Fungi incertae sedis</taxon>
        <taxon>Mucoromycota</taxon>
        <taxon>Mortierellomycotina</taxon>
        <taxon>Mortierellomycetes</taxon>
        <taxon>Mortierellales</taxon>
        <taxon>Mortierellaceae</taxon>
        <taxon>Modicella</taxon>
    </lineage>
</organism>